<sequence>MNSYCAFYALILSLNSLSYNALQLALSLTNSWLEKWRNNQVCFSKWEGTARMATFM</sequence>
<dbReference type="EMBL" id="GGEC01086703">
    <property type="protein sequence ID" value="MBX67187.1"/>
    <property type="molecule type" value="Transcribed_RNA"/>
</dbReference>
<protein>
    <submittedName>
        <fullName evidence="2">Uncharacterized protein</fullName>
    </submittedName>
</protein>
<organism evidence="2">
    <name type="scientific">Rhizophora mucronata</name>
    <name type="common">Asiatic mangrove</name>
    <dbReference type="NCBI Taxonomy" id="61149"/>
    <lineage>
        <taxon>Eukaryota</taxon>
        <taxon>Viridiplantae</taxon>
        <taxon>Streptophyta</taxon>
        <taxon>Embryophyta</taxon>
        <taxon>Tracheophyta</taxon>
        <taxon>Spermatophyta</taxon>
        <taxon>Magnoliopsida</taxon>
        <taxon>eudicotyledons</taxon>
        <taxon>Gunneridae</taxon>
        <taxon>Pentapetalae</taxon>
        <taxon>rosids</taxon>
        <taxon>fabids</taxon>
        <taxon>Malpighiales</taxon>
        <taxon>Rhizophoraceae</taxon>
        <taxon>Rhizophora</taxon>
    </lineage>
</organism>
<keyword evidence="1" id="KW-0472">Membrane</keyword>
<reference evidence="2" key="1">
    <citation type="submission" date="2018-02" db="EMBL/GenBank/DDBJ databases">
        <title>Rhizophora mucronata_Transcriptome.</title>
        <authorList>
            <person name="Meera S.P."/>
            <person name="Sreeshan A."/>
            <person name="Augustine A."/>
        </authorList>
    </citation>
    <scope>NUCLEOTIDE SEQUENCE</scope>
    <source>
        <tissue evidence="2">Leaf</tissue>
    </source>
</reference>
<dbReference type="AlphaFoldDB" id="A0A2P2QJX5"/>
<feature type="transmembrane region" description="Helical" evidence="1">
    <location>
        <begin position="6"/>
        <end position="28"/>
    </location>
</feature>
<accession>A0A2P2QJX5</accession>
<keyword evidence="1" id="KW-1133">Transmembrane helix</keyword>
<evidence type="ECO:0000313" key="2">
    <source>
        <dbReference type="EMBL" id="MBX67187.1"/>
    </source>
</evidence>
<name>A0A2P2QJX5_RHIMU</name>
<proteinExistence type="predicted"/>
<evidence type="ECO:0000256" key="1">
    <source>
        <dbReference type="SAM" id="Phobius"/>
    </source>
</evidence>
<keyword evidence="1" id="KW-0812">Transmembrane</keyword>